<name>A0A352IP30_9GAMM</name>
<dbReference type="PANTHER" id="PTHR12286">
    <property type="entry name" value="SACCHAROPINE DEHYDROGENASE-LIKE OXIDOREDUCTASE"/>
    <property type="match status" value="1"/>
</dbReference>
<evidence type="ECO:0000313" key="4">
    <source>
        <dbReference type="Proteomes" id="UP000263489"/>
    </source>
</evidence>
<accession>A0A352IP30</accession>
<dbReference type="InterPro" id="IPR005097">
    <property type="entry name" value="Sacchrp_dh_NADP-bd"/>
</dbReference>
<feature type="domain" description="Saccharopine dehydrogenase NADP binding" evidence="2">
    <location>
        <begin position="12"/>
        <end position="141"/>
    </location>
</feature>
<evidence type="ECO:0000256" key="1">
    <source>
        <dbReference type="ARBA" id="ARBA00010591"/>
    </source>
</evidence>
<comment type="similarity">
    <text evidence="1">Belongs to the saccharopine dehydrogenase family. Enoyl reductase subfamily.</text>
</comment>
<dbReference type="Gene3D" id="3.40.50.720">
    <property type="entry name" value="NAD(P)-binding Rossmann-like Domain"/>
    <property type="match status" value="1"/>
</dbReference>
<dbReference type="EMBL" id="DNNA01000040">
    <property type="protein sequence ID" value="HBC33213.1"/>
    <property type="molecule type" value="Genomic_DNA"/>
</dbReference>
<dbReference type="Proteomes" id="UP000263489">
    <property type="component" value="Unassembled WGS sequence"/>
</dbReference>
<feature type="non-terminal residue" evidence="3">
    <location>
        <position position="303"/>
    </location>
</feature>
<protein>
    <submittedName>
        <fullName evidence="3">Saccharopine dehydrogenase</fullName>
    </submittedName>
</protein>
<dbReference type="AlphaFoldDB" id="A0A352IP30"/>
<dbReference type="PANTHER" id="PTHR12286:SF5">
    <property type="entry name" value="SACCHAROPINE DEHYDROGENASE-LIKE OXIDOREDUCTASE"/>
    <property type="match status" value="1"/>
</dbReference>
<comment type="caution">
    <text evidence="3">The sequence shown here is derived from an EMBL/GenBank/DDBJ whole genome shotgun (WGS) entry which is preliminary data.</text>
</comment>
<gene>
    <name evidence="3" type="ORF">DC045_02570</name>
</gene>
<dbReference type="FunFam" id="3.40.50.720:FF:000413">
    <property type="entry name" value="Trans-acting enoyl reductase"/>
    <property type="match status" value="1"/>
</dbReference>
<dbReference type="SUPFAM" id="SSF51735">
    <property type="entry name" value="NAD(P)-binding Rossmann-fold domains"/>
    <property type="match status" value="1"/>
</dbReference>
<evidence type="ECO:0000313" key="3">
    <source>
        <dbReference type="EMBL" id="HBC33213.1"/>
    </source>
</evidence>
<sequence>MTKSAETAHDLVVFGATSFVGQILTRYLLETYGVGKSVKWAIAGRSESKLNALKSELGDNGKDLPVILADASDEAALKSMCEQTRVIISTVGPYALYGEPLVQACVRSGTDYCDLTGEVQWIGKMVQRYEEEAKASGARIVHCCGFDSIPSDMGVWFLQNQAEQTFGEPCRDVRMRVKTAKGEFSGGTVASLMNAVKEASADPKLRKQMANPFSICPPEHRSKTRQPSLKGAEFDKTFNAWLAPFVMGAINTRVVHRSNAMQNARYGKEFTYDEAMMTGRGTKGRLAAYAITGGLAAFFTASA</sequence>
<dbReference type="InterPro" id="IPR051276">
    <property type="entry name" value="Saccharopine_DH-like_oxidrdct"/>
</dbReference>
<dbReference type="GO" id="GO:0005886">
    <property type="term" value="C:plasma membrane"/>
    <property type="evidence" value="ECO:0007669"/>
    <property type="project" value="TreeGrafter"/>
</dbReference>
<dbReference type="Pfam" id="PF03435">
    <property type="entry name" value="Sacchrp_dh_NADP"/>
    <property type="match status" value="1"/>
</dbReference>
<proteinExistence type="inferred from homology"/>
<evidence type="ECO:0000259" key="2">
    <source>
        <dbReference type="Pfam" id="PF03435"/>
    </source>
</evidence>
<organism evidence="3 4">
    <name type="scientific">Marinobacter adhaerens</name>
    <dbReference type="NCBI Taxonomy" id="1033846"/>
    <lineage>
        <taxon>Bacteria</taxon>
        <taxon>Pseudomonadati</taxon>
        <taxon>Pseudomonadota</taxon>
        <taxon>Gammaproteobacteria</taxon>
        <taxon>Pseudomonadales</taxon>
        <taxon>Marinobacteraceae</taxon>
        <taxon>Marinobacter</taxon>
    </lineage>
</organism>
<dbReference type="InterPro" id="IPR036291">
    <property type="entry name" value="NAD(P)-bd_dom_sf"/>
</dbReference>
<reference evidence="3 4" key="1">
    <citation type="journal article" date="2018" name="Nat. Biotechnol.">
        <title>A standardized bacterial taxonomy based on genome phylogeny substantially revises the tree of life.</title>
        <authorList>
            <person name="Parks D.H."/>
            <person name="Chuvochina M."/>
            <person name="Waite D.W."/>
            <person name="Rinke C."/>
            <person name="Skarshewski A."/>
            <person name="Chaumeil P.A."/>
            <person name="Hugenholtz P."/>
        </authorList>
    </citation>
    <scope>NUCLEOTIDE SEQUENCE [LARGE SCALE GENOMIC DNA]</scope>
    <source>
        <strain evidence="3">UBA9380</strain>
    </source>
</reference>
<dbReference type="GO" id="GO:0009247">
    <property type="term" value="P:glycolipid biosynthetic process"/>
    <property type="evidence" value="ECO:0007669"/>
    <property type="project" value="TreeGrafter"/>
</dbReference>